<dbReference type="EMBL" id="FYEW01000001">
    <property type="protein sequence ID" value="SNC62246.1"/>
    <property type="molecule type" value="Genomic_DNA"/>
</dbReference>
<accession>A0A212T8V7</accession>
<gene>
    <name evidence="1" type="ORF">SAMN06265337_0632</name>
</gene>
<keyword evidence="2" id="KW-1185">Reference proteome</keyword>
<name>A0A212T8V7_9BACT</name>
<evidence type="ECO:0000313" key="1">
    <source>
        <dbReference type="EMBL" id="SNC62246.1"/>
    </source>
</evidence>
<sequence>MTAFCIDRSAGNPSTLRLLQPDLDYFTIATELMAPLVPSGATVATERVYAPDYPKVTAGLYVLTMGPIVVLGRLREEGVRAGRITLYFEQGEETLDVLLTWDPDQYRLFKVLGIVEPT</sequence>
<dbReference type="AlphaFoldDB" id="A0A212T8V7"/>
<organism evidence="1 2">
    <name type="scientific">Hymenobacter gelipurpurascens</name>
    <dbReference type="NCBI Taxonomy" id="89968"/>
    <lineage>
        <taxon>Bacteria</taxon>
        <taxon>Pseudomonadati</taxon>
        <taxon>Bacteroidota</taxon>
        <taxon>Cytophagia</taxon>
        <taxon>Cytophagales</taxon>
        <taxon>Hymenobacteraceae</taxon>
        <taxon>Hymenobacter</taxon>
    </lineage>
</organism>
<protein>
    <submittedName>
        <fullName evidence="1">Uncharacterized protein</fullName>
    </submittedName>
</protein>
<dbReference type="Proteomes" id="UP000198131">
    <property type="component" value="Unassembled WGS sequence"/>
</dbReference>
<evidence type="ECO:0000313" key="2">
    <source>
        <dbReference type="Proteomes" id="UP000198131"/>
    </source>
</evidence>
<reference evidence="2" key="1">
    <citation type="submission" date="2017-06" db="EMBL/GenBank/DDBJ databases">
        <authorList>
            <person name="Varghese N."/>
            <person name="Submissions S."/>
        </authorList>
    </citation>
    <scope>NUCLEOTIDE SEQUENCE [LARGE SCALE GENOMIC DNA]</scope>
    <source>
        <strain evidence="2">DSM 11116</strain>
    </source>
</reference>
<proteinExistence type="predicted"/>